<evidence type="ECO:0000313" key="10">
    <source>
        <dbReference type="EMBL" id="QCI06311.1"/>
    </source>
</evidence>
<dbReference type="CDD" id="cd04453">
    <property type="entry name" value="S1_RNase_E"/>
    <property type="match status" value="1"/>
</dbReference>
<comment type="function">
    <text evidence="7">Involved in intercistronic processing of primary transcripts from chloroplast operons. The endonucleolytic activity of the enzyme depends on the number of phosphates at the 5' end, is inhibited by structured RNA, and preferentially cleaves A/U-rich sequences.</text>
</comment>
<accession>A0A4D6WUF5</accession>
<keyword evidence="10" id="KW-0934">Plastid</keyword>
<dbReference type="Pfam" id="PF10150">
    <property type="entry name" value="RNase_E_G"/>
    <property type="match status" value="1"/>
</dbReference>
<keyword evidence="4" id="KW-0378">Hydrolase</keyword>
<dbReference type="GO" id="GO:0004540">
    <property type="term" value="F:RNA nuclease activity"/>
    <property type="evidence" value="ECO:0007669"/>
    <property type="project" value="InterPro"/>
</dbReference>
<dbReference type="GO" id="GO:0006364">
    <property type="term" value="P:rRNA processing"/>
    <property type="evidence" value="ECO:0007669"/>
    <property type="project" value="TreeGrafter"/>
</dbReference>
<keyword evidence="8" id="KW-1133">Transmembrane helix</keyword>
<evidence type="ECO:0000256" key="6">
    <source>
        <dbReference type="ARBA" id="ARBA00022884"/>
    </source>
</evidence>
<evidence type="ECO:0000256" key="8">
    <source>
        <dbReference type="SAM" id="Phobius"/>
    </source>
</evidence>
<dbReference type="PANTHER" id="PTHR30001:SF0">
    <property type="entry name" value="RIBONUCLEASE G"/>
    <property type="match status" value="1"/>
</dbReference>
<evidence type="ECO:0000256" key="3">
    <source>
        <dbReference type="ARBA" id="ARBA00022723"/>
    </source>
</evidence>
<dbReference type="GO" id="GO:0046872">
    <property type="term" value="F:metal ion binding"/>
    <property type="evidence" value="ECO:0007669"/>
    <property type="project" value="UniProtKB-KW"/>
</dbReference>
<dbReference type="GO" id="GO:0003723">
    <property type="term" value="F:RNA binding"/>
    <property type="evidence" value="ECO:0007669"/>
    <property type="project" value="UniProtKB-KW"/>
</dbReference>
<name>A0A4D6WUF5_9FLOR</name>
<comment type="similarity">
    <text evidence="2">Belongs to the RNase E/G family.</text>
</comment>
<dbReference type="Gene3D" id="2.40.50.140">
    <property type="entry name" value="Nucleic acid-binding proteins"/>
    <property type="match status" value="1"/>
</dbReference>
<dbReference type="InterPro" id="IPR004659">
    <property type="entry name" value="RNase_E/G"/>
</dbReference>
<dbReference type="InterPro" id="IPR003029">
    <property type="entry name" value="S1_domain"/>
</dbReference>
<protein>
    <submittedName>
        <fullName evidence="10">Ribonuclease E</fullName>
    </submittedName>
</protein>
<evidence type="ECO:0000259" key="9">
    <source>
        <dbReference type="PROSITE" id="PS50126"/>
    </source>
</evidence>
<dbReference type="InterPro" id="IPR012340">
    <property type="entry name" value="NA-bd_OB-fold"/>
</dbReference>
<gene>
    <name evidence="10" type="primary">rne</name>
</gene>
<dbReference type="PROSITE" id="PS50126">
    <property type="entry name" value="S1"/>
    <property type="match status" value="1"/>
</dbReference>
<dbReference type="GO" id="GO:0016787">
    <property type="term" value="F:hydrolase activity"/>
    <property type="evidence" value="ECO:0007669"/>
    <property type="project" value="UniProtKB-KW"/>
</dbReference>
<keyword evidence="5" id="KW-0460">Magnesium</keyword>
<evidence type="ECO:0000256" key="5">
    <source>
        <dbReference type="ARBA" id="ARBA00022842"/>
    </source>
</evidence>
<keyword evidence="6" id="KW-0694">RNA-binding</keyword>
<dbReference type="InterPro" id="IPR019307">
    <property type="entry name" value="RNA-bd_AU-1/RNase_E/G"/>
</dbReference>
<dbReference type="NCBIfam" id="TIGR00757">
    <property type="entry name" value="RNaseEG"/>
    <property type="match status" value="1"/>
</dbReference>
<dbReference type="GO" id="GO:0005737">
    <property type="term" value="C:cytoplasm"/>
    <property type="evidence" value="ECO:0007669"/>
    <property type="project" value="TreeGrafter"/>
</dbReference>
<keyword evidence="8" id="KW-0812">Transmembrane</keyword>
<proteinExistence type="inferred from homology"/>
<reference evidence="10" key="1">
    <citation type="journal article" date="2019" name="Mol. Phylogenet. Evol.">
        <title>Morphological evolution and classification of the red algal order Ceramiales inferred using plastid phylogenomics.</title>
        <authorList>
            <person name="Diaz-Tapia P."/>
            <person name="Pasella M.M."/>
            <person name="Verbruggen H."/>
            <person name="Maggs C.A."/>
        </authorList>
    </citation>
    <scope>NUCLEOTIDE SEQUENCE</scope>
    <source>
        <strain evidence="10">TZ0704</strain>
    </source>
</reference>
<dbReference type="SMART" id="SM00316">
    <property type="entry name" value="S1"/>
    <property type="match status" value="1"/>
</dbReference>
<dbReference type="SUPFAM" id="SSF50249">
    <property type="entry name" value="Nucleic acid-binding proteins"/>
    <property type="match status" value="1"/>
</dbReference>
<keyword evidence="3" id="KW-0479">Metal-binding</keyword>
<sequence length="490" mass="57878">MVKKIVISYYNNLAAIIHNNKVEEIILINQTYQVNDIYFGMVQKIFSSINAAFIKLGKYGKSGFIHMSDIKSLKRGKYINHISDVISVNQFILVQVVKEPTFNKGPRLTAHIHLHGKYLVLMPFSNNISISNKIYDDNERMYLYSLAVLIKPEMMGLLVKSSAQGINEKVILQDLDLLKQQWIFIEKMAILSSSPCLIYRDEDLIQKIVRDFYDENIKKIIIDSENGLKTLYYYLNKWNNMFPMANTKLQLYNKSECILDQFKVNHVIKYALKPKVKLFSGAYIIIENYEALTIIDVNSGSFNKSGNSKETILRTNFYAAIEIAYQLKIRNINGIIIIDFIDMHSQRDQLQLLEHFSRLLKYDTANPQIVQFSELGFVELTRRRRNQSLREIFCDVHNRFPKFYCDSQLHNNIFDDSINKQLSINKHVRSLFFNKTFRNNILLENKQFYLSNYVYNKYFIFLDKLNSVYFFYPKANYIVPLFFYFYFMYL</sequence>
<evidence type="ECO:0000256" key="2">
    <source>
        <dbReference type="ARBA" id="ARBA00005522"/>
    </source>
</evidence>
<evidence type="ECO:0000256" key="4">
    <source>
        <dbReference type="ARBA" id="ARBA00022801"/>
    </source>
</evidence>
<feature type="domain" description="S1 motif" evidence="9">
    <location>
        <begin position="35"/>
        <end position="111"/>
    </location>
</feature>
<geneLocation type="plastid" evidence="10"/>
<evidence type="ECO:0000256" key="1">
    <source>
        <dbReference type="ARBA" id="ARBA00001946"/>
    </source>
</evidence>
<feature type="transmembrane region" description="Helical" evidence="8">
    <location>
        <begin position="469"/>
        <end position="489"/>
    </location>
</feature>
<organism evidence="10">
    <name type="scientific">Dictyurus purpurascens</name>
    <dbReference type="NCBI Taxonomy" id="189649"/>
    <lineage>
        <taxon>Eukaryota</taxon>
        <taxon>Rhodophyta</taxon>
        <taxon>Florideophyceae</taxon>
        <taxon>Rhodymeniophycidae</taxon>
        <taxon>Ceramiales</taxon>
        <taxon>Dasyaceae</taxon>
        <taxon>Dictyurus</taxon>
    </lineage>
</organism>
<comment type="cofactor">
    <cofactor evidence="1">
        <name>Mg(2+)</name>
        <dbReference type="ChEBI" id="CHEBI:18420"/>
    </cofactor>
</comment>
<dbReference type="PANTHER" id="PTHR30001">
    <property type="entry name" value="RIBONUCLEASE"/>
    <property type="match status" value="1"/>
</dbReference>
<evidence type="ECO:0000256" key="7">
    <source>
        <dbReference type="ARBA" id="ARBA00023436"/>
    </source>
</evidence>
<dbReference type="EMBL" id="MK814652">
    <property type="protein sequence ID" value="QCI06311.1"/>
    <property type="molecule type" value="Genomic_DNA"/>
</dbReference>
<keyword evidence="8" id="KW-0472">Membrane</keyword>
<reference evidence="10" key="2">
    <citation type="submission" date="2019-04" db="EMBL/GenBank/DDBJ databases">
        <authorList>
            <person name="Pasella M."/>
        </authorList>
    </citation>
    <scope>NUCLEOTIDE SEQUENCE</scope>
    <source>
        <strain evidence="10">TZ0704</strain>
    </source>
</reference>
<dbReference type="AlphaFoldDB" id="A0A4D6WUF5"/>